<dbReference type="GO" id="GO:0098855">
    <property type="term" value="C:HCN channel complex"/>
    <property type="evidence" value="ECO:0000318"/>
    <property type="project" value="GO_Central"/>
</dbReference>
<dbReference type="GO" id="GO:0003254">
    <property type="term" value="P:regulation of membrane depolarization"/>
    <property type="evidence" value="ECO:0000318"/>
    <property type="project" value="GO_Central"/>
</dbReference>
<feature type="transmembrane region" description="Helical" evidence="1">
    <location>
        <begin position="368"/>
        <end position="389"/>
    </location>
</feature>
<dbReference type="Proteomes" id="UP000000600">
    <property type="component" value="Unassembled WGS sequence"/>
</dbReference>
<dbReference type="InterPro" id="IPR051413">
    <property type="entry name" value="K/Na_HCN_channel"/>
</dbReference>
<accession>A0CLC7</accession>
<dbReference type="Pfam" id="PF00027">
    <property type="entry name" value="cNMP_binding"/>
    <property type="match status" value="1"/>
</dbReference>
<dbReference type="HOGENOM" id="CLU_007129_2_0_1"/>
<dbReference type="EMBL" id="CT868097">
    <property type="protein sequence ID" value="CAK71594.1"/>
    <property type="molecule type" value="Genomic_DNA"/>
</dbReference>
<organism evidence="3 4">
    <name type="scientific">Paramecium tetraurelia</name>
    <dbReference type="NCBI Taxonomy" id="5888"/>
    <lineage>
        <taxon>Eukaryota</taxon>
        <taxon>Sar</taxon>
        <taxon>Alveolata</taxon>
        <taxon>Ciliophora</taxon>
        <taxon>Intramacronucleata</taxon>
        <taxon>Oligohymenophorea</taxon>
        <taxon>Peniculida</taxon>
        <taxon>Parameciidae</taxon>
        <taxon>Paramecium</taxon>
    </lineage>
</organism>
<dbReference type="InterPro" id="IPR013099">
    <property type="entry name" value="K_chnl_dom"/>
</dbReference>
<feature type="transmembrane region" description="Helical" evidence="1">
    <location>
        <begin position="226"/>
        <end position="244"/>
    </location>
</feature>
<feature type="transmembrane region" description="Helical" evidence="1">
    <location>
        <begin position="145"/>
        <end position="165"/>
    </location>
</feature>
<evidence type="ECO:0000313" key="3">
    <source>
        <dbReference type="EMBL" id="CAK71594.1"/>
    </source>
</evidence>
<protein>
    <recommendedName>
        <fullName evidence="2">Cyclic nucleotide-binding domain-containing protein</fullName>
    </recommendedName>
</protein>
<dbReference type="Gene3D" id="2.60.120.10">
    <property type="entry name" value="Jelly Rolls"/>
    <property type="match status" value="1"/>
</dbReference>
<dbReference type="InParanoid" id="A0CLC7"/>
<keyword evidence="1" id="KW-1133">Transmembrane helix</keyword>
<dbReference type="SUPFAM" id="SSF81324">
    <property type="entry name" value="Voltage-gated potassium channels"/>
    <property type="match status" value="1"/>
</dbReference>
<reference evidence="3 4" key="1">
    <citation type="journal article" date="2006" name="Nature">
        <title>Global trends of whole-genome duplications revealed by the ciliate Paramecium tetraurelia.</title>
        <authorList>
            <consortium name="Genoscope"/>
            <person name="Aury J.-M."/>
            <person name="Jaillon O."/>
            <person name="Duret L."/>
            <person name="Noel B."/>
            <person name="Jubin C."/>
            <person name="Porcel B.M."/>
            <person name="Segurens B."/>
            <person name="Daubin V."/>
            <person name="Anthouard V."/>
            <person name="Aiach N."/>
            <person name="Arnaiz O."/>
            <person name="Billaut A."/>
            <person name="Beisson J."/>
            <person name="Blanc I."/>
            <person name="Bouhouche K."/>
            <person name="Camara F."/>
            <person name="Duharcourt S."/>
            <person name="Guigo R."/>
            <person name="Gogendeau D."/>
            <person name="Katinka M."/>
            <person name="Keller A.-M."/>
            <person name="Kissmehl R."/>
            <person name="Klotz C."/>
            <person name="Koll F."/>
            <person name="Le Moue A."/>
            <person name="Lepere C."/>
            <person name="Malinsky S."/>
            <person name="Nowacki M."/>
            <person name="Nowak J.K."/>
            <person name="Plattner H."/>
            <person name="Poulain J."/>
            <person name="Ruiz F."/>
            <person name="Serrano V."/>
            <person name="Zagulski M."/>
            <person name="Dessen P."/>
            <person name="Betermier M."/>
            <person name="Weissenbach J."/>
            <person name="Scarpelli C."/>
            <person name="Schachter V."/>
            <person name="Sperling L."/>
            <person name="Meyer E."/>
            <person name="Cohen J."/>
            <person name="Wincker P."/>
        </authorList>
    </citation>
    <scope>NUCLEOTIDE SEQUENCE [LARGE SCALE GENOMIC DNA]</scope>
    <source>
        <strain evidence="3 4">Stock d4-2</strain>
    </source>
</reference>
<dbReference type="SUPFAM" id="SSF51206">
    <property type="entry name" value="cAMP-binding domain-like"/>
    <property type="match status" value="1"/>
</dbReference>
<keyword evidence="4" id="KW-1185">Reference proteome</keyword>
<dbReference type="CDD" id="cd00038">
    <property type="entry name" value="CAP_ED"/>
    <property type="match status" value="1"/>
</dbReference>
<dbReference type="PANTHER" id="PTHR45689">
    <property type="entry name" value="I[[H]] CHANNEL, ISOFORM E"/>
    <property type="match status" value="1"/>
</dbReference>
<dbReference type="AlphaFoldDB" id="A0CLC7"/>
<dbReference type="InterPro" id="IPR014710">
    <property type="entry name" value="RmlC-like_jellyroll"/>
</dbReference>
<dbReference type="InterPro" id="IPR000595">
    <property type="entry name" value="cNMP-bd_dom"/>
</dbReference>
<keyword evidence="1" id="KW-0812">Transmembrane</keyword>
<evidence type="ECO:0000313" key="4">
    <source>
        <dbReference type="Proteomes" id="UP000000600"/>
    </source>
</evidence>
<dbReference type="OMA" id="FITIIQM"/>
<dbReference type="GO" id="GO:0071805">
    <property type="term" value="P:potassium ion transmembrane transport"/>
    <property type="evidence" value="ECO:0000318"/>
    <property type="project" value="GO_Central"/>
</dbReference>
<dbReference type="RefSeq" id="XP_001438991.1">
    <property type="nucleotide sequence ID" value="XM_001438954.1"/>
</dbReference>
<dbReference type="PANTHER" id="PTHR45689:SF5">
    <property type="entry name" value="I[[H]] CHANNEL, ISOFORM E"/>
    <property type="match status" value="1"/>
</dbReference>
<keyword evidence="1" id="KW-0472">Membrane</keyword>
<dbReference type="PROSITE" id="PS50042">
    <property type="entry name" value="CNMP_BINDING_3"/>
    <property type="match status" value="1"/>
</dbReference>
<dbReference type="eggNOG" id="KOG0498">
    <property type="taxonomic scope" value="Eukaryota"/>
</dbReference>
<name>A0CLC7_PARTE</name>
<dbReference type="GeneID" id="5024776"/>
<feature type="transmembrane region" description="Helical" evidence="1">
    <location>
        <begin position="185"/>
        <end position="205"/>
    </location>
</feature>
<dbReference type="KEGG" id="ptm:GSPATT00008142001"/>
<dbReference type="STRING" id="5888.A0CLC7"/>
<dbReference type="InterPro" id="IPR018490">
    <property type="entry name" value="cNMP-bd_dom_sf"/>
</dbReference>
<evidence type="ECO:0000256" key="1">
    <source>
        <dbReference type="SAM" id="Phobius"/>
    </source>
</evidence>
<feature type="transmembrane region" description="Helical" evidence="1">
    <location>
        <begin position="286"/>
        <end position="309"/>
    </location>
</feature>
<dbReference type="Pfam" id="PF07885">
    <property type="entry name" value="Ion_trans_2"/>
    <property type="match status" value="1"/>
</dbReference>
<proteinExistence type="predicted"/>
<dbReference type="Gene3D" id="1.10.287.630">
    <property type="entry name" value="Helix hairpin bin"/>
    <property type="match status" value="1"/>
</dbReference>
<dbReference type="OrthoDB" id="421226at2759"/>
<sequence>MDQVFITPSQRSPRVSIGPFDVIKQIYQKEKMPSFIQSEESLINCLNEGQQRQTIPQRHPSRTKLQQTYISRSSILKLHLKPKFLKFIQQKQFITRFLSNLYQRAYVKQSNNDYLQENYLSMNLKNKNDQELLQKDNSYVIQPGSFFLIFWDLVGISVIALSLWLCPFLACFLQQHKEREMDQEIFKYLVAIIALYAVFDFIISLNRGFIQKGEVIYDRLQIIKNYFQYTFFTEILNLVMWSLFYFDYQVNEFITIIQMLIIFKQIRKKITIQYEQFYLRGGLSQILDLINVILSVYFVAHTMACFWYYMGELTSQKFGHSWLIKEHLLDETLWLRYAYSLYWATMTMATVGYGDITAQNHYEVVSSIIMMFISSCTFAYSMNSIGYILKLIYDQKQRYKQLLELNPRKSLILINQHMRNNNIEPELQSRIRNYLQFHYQEDVFGSQEDIDKIYAYLPSSLKTQLTVDIKMTIMKKIKPLQLFSLQTQQFIGQESELQTFLPGDFIHDFDSSLYFFHSGTATVMEKQSNSQIEILNEGDTFGDYSFFTGFNVNVKVKANTLCKVYKIERSKFLEILKFNQRDFEKFHQIKDDIIFDSNLQQINLKCRFCHQYHHISLNCPNNFYKPDIERIIKQEYFKQQQRRERNIKRQSRRQFNTLLAQEEIQNCAQLFDDNESIKILSQEDQRNSYTLYESKLDHKSQKISSQKHIIEKQSNSCQIIDEGYNTEKQQMMLDEFKTKNLSVTAEIDQYYCFTVYKQNNNIDNMVKEYEKQFKKYPKYFQQKIDHASRYTFSYWAKFNSVKIRQILEKPI</sequence>
<dbReference type="GO" id="GO:0005249">
    <property type="term" value="F:voltage-gated potassium channel activity"/>
    <property type="evidence" value="ECO:0000318"/>
    <property type="project" value="GO_Central"/>
</dbReference>
<gene>
    <name evidence="3" type="ORF">GSPATT00008142001</name>
</gene>
<feature type="domain" description="Cyclic nucleotide-binding" evidence="2">
    <location>
        <begin position="508"/>
        <end position="576"/>
    </location>
</feature>
<evidence type="ECO:0000259" key="2">
    <source>
        <dbReference type="PROSITE" id="PS50042"/>
    </source>
</evidence>
<dbReference type="Gene3D" id="1.10.287.70">
    <property type="match status" value="1"/>
</dbReference>
<feature type="transmembrane region" description="Helical" evidence="1">
    <location>
        <begin position="337"/>
        <end position="356"/>
    </location>
</feature>
<dbReference type="GO" id="GO:0035725">
    <property type="term" value="P:sodium ion transmembrane transport"/>
    <property type="evidence" value="ECO:0000318"/>
    <property type="project" value="GO_Central"/>
</dbReference>